<feature type="transmembrane region" description="Helical" evidence="1">
    <location>
        <begin position="166"/>
        <end position="189"/>
    </location>
</feature>
<keyword evidence="1" id="KW-1133">Transmembrane helix</keyword>
<organism evidence="2 3">
    <name type="scientific">Mycena pura</name>
    <dbReference type="NCBI Taxonomy" id="153505"/>
    <lineage>
        <taxon>Eukaryota</taxon>
        <taxon>Fungi</taxon>
        <taxon>Dikarya</taxon>
        <taxon>Basidiomycota</taxon>
        <taxon>Agaricomycotina</taxon>
        <taxon>Agaricomycetes</taxon>
        <taxon>Agaricomycetidae</taxon>
        <taxon>Agaricales</taxon>
        <taxon>Marasmiineae</taxon>
        <taxon>Mycenaceae</taxon>
        <taxon>Mycena</taxon>
    </lineage>
</organism>
<evidence type="ECO:0000313" key="2">
    <source>
        <dbReference type="EMBL" id="KAJ7189445.1"/>
    </source>
</evidence>
<keyword evidence="1" id="KW-0812">Transmembrane</keyword>
<feature type="transmembrane region" description="Helical" evidence="1">
    <location>
        <begin position="6"/>
        <end position="34"/>
    </location>
</feature>
<accession>A0AAD6UKU3</accession>
<reference evidence="2" key="1">
    <citation type="submission" date="2023-03" db="EMBL/GenBank/DDBJ databases">
        <title>Massive genome expansion in bonnet fungi (Mycena s.s.) driven by repeated elements and novel gene families across ecological guilds.</title>
        <authorList>
            <consortium name="Lawrence Berkeley National Laboratory"/>
            <person name="Harder C.B."/>
            <person name="Miyauchi S."/>
            <person name="Viragh M."/>
            <person name="Kuo A."/>
            <person name="Thoen E."/>
            <person name="Andreopoulos B."/>
            <person name="Lu D."/>
            <person name="Skrede I."/>
            <person name="Drula E."/>
            <person name="Henrissat B."/>
            <person name="Morin E."/>
            <person name="Kohler A."/>
            <person name="Barry K."/>
            <person name="LaButti K."/>
            <person name="Morin E."/>
            <person name="Salamov A."/>
            <person name="Lipzen A."/>
            <person name="Mereny Z."/>
            <person name="Hegedus B."/>
            <person name="Baldrian P."/>
            <person name="Stursova M."/>
            <person name="Weitz H."/>
            <person name="Taylor A."/>
            <person name="Grigoriev I.V."/>
            <person name="Nagy L.G."/>
            <person name="Martin F."/>
            <person name="Kauserud H."/>
        </authorList>
    </citation>
    <scope>NUCLEOTIDE SEQUENCE</scope>
    <source>
        <strain evidence="2">9144</strain>
    </source>
</reference>
<sequence length="299" mass="32956">MLALSFLAMNMVVVVVESIFYGVFLVLFLVSLYLRISRYAASQSEGSGCDGHQLWWHPVAISTTAIFLACTAHYILTVLRFFNAFIGSRSALRYYADLSNPTAHASTALTYVTMWIGDAVIIHRLWVIWNRNLLVIALPCVSLLGLIACSIASLSALLHEAENTIVINWIFITITNVYCTAFIGWRIWTARRDSQEYGAQLPLTVLVVIIESAAILVVWTIFYASLHATVCEMTALATGVTPPIVGLANMLIYIRIGLGYPHHSPSIDAGVLTSHLSMLNESVSIPRAPPITISERLEV</sequence>
<dbReference type="AlphaFoldDB" id="A0AAD6UKU3"/>
<proteinExistence type="predicted"/>
<evidence type="ECO:0000256" key="1">
    <source>
        <dbReference type="SAM" id="Phobius"/>
    </source>
</evidence>
<keyword evidence="3" id="KW-1185">Reference proteome</keyword>
<feature type="transmembrane region" description="Helical" evidence="1">
    <location>
        <begin position="234"/>
        <end position="254"/>
    </location>
</feature>
<comment type="caution">
    <text evidence="2">The sequence shown here is derived from an EMBL/GenBank/DDBJ whole genome shotgun (WGS) entry which is preliminary data.</text>
</comment>
<gene>
    <name evidence="2" type="ORF">GGX14DRAFT_485004</name>
</gene>
<feature type="transmembrane region" description="Helical" evidence="1">
    <location>
        <begin position="55"/>
        <end position="82"/>
    </location>
</feature>
<keyword evidence="1" id="KW-0472">Membrane</keyword>
<feature type="transmembrane region" description="Helical" evidence="1">
    <location>
        <begin position="201"/>
        <end position="222"/>
    </location>
</feature>
<dbReference type="Proteomes" id="UP001219525">
    <property type="component" value="Unassembled WGS sequence"/>
</dbReference>
<evidence type="ECO:0000313" key="3">
    <source>
        <dbReference type="Proteomes" id="UP001219525"/>
    </source>
</evidence>
<feature type="transmembrane region" description="Helical" evidence="1">
    <location>
        <begin position="133"/>
        <end position="154"/>
    </location>
</feature>
<dbReference type="EMBL" id="JARJCW010000177">
    <property type="protein sequence ID" value="KAJ7189445.1"/>
    <property type="molecule type" value="Genomic_DNA"/>
</dbReference>
<protein>
    <submittedName>
        <fullName evidence="2">Uncharacterized protein</fullName>
    </submittedName>
</protein>
<name>A0AAD6UKU3_9AGAR</name>